<evidence type="ECO:0000259" key="1">
    <source>
        <dbReference type="SMART" id="SM00460"/>
    </source>
</evidence>
<gene>
    <name evidence="2" type="ORF">HCU67_14960</name>
</gene>
<accession>A0ABX1GWJ3</accession>
<dbReference type="EMBL" id="JAAWWL010000002">
    <property type="protein sequence ID" value="NKI33255.1"/>
    <property type="molecule type" value="Genomic_DNA"/>
</dbReference>
<dbReference type="Proteomes" id="UP000718451">
    <property type="component" value="Unassembled WGS sequence"/>
</dbReference>
<protein>
    <recommendedName>
        <fullName evidence="1">Transglutaminase-like domain-containing protein</fullName>
    </recommendedName>
</protein>
<keyword evidence="3" id="KW-1185">Reference proteome</keyword>
<feature type="domain" description="Transglutaminase-like" evidence="1">
    <location>
        <begin position="112"/>
        <end position="178"/>
    </location>
</feature>
<dbReference type="InterPro" id="IPR038765">
    <property type="entry name" value="Papain-like_cys_pep_sf"/>
</dbReference>
<sequence>MKSPLILFLISSILYCQPTKSDAFDFSKADSIAISHSGDDLYNLPRLVYNLTFDLESEPAKFRAIYYWVCSNIKNDYSSFKKTISKRKKYDEQENKFLKWNTKYLPKVFKRLISQKKTSCTGYAYLIKEMAILAGLECELVNGFAKTASTHLSAESKPNHSWNAIRLNGRWYLCDATWSAGKVKLENNNPSFEFDFSDGYFLSPPELFAKNHYPLEKKWLLLQEPFGFNAFLQGPLVYKGAFENGITPLQPDKMFLNVPTKKNIEFELAVNPLTKVDSLELVLVSGDKKTRIKPFNLEAENRIAFSCSFGKKGRYDVHVVNDETIIATYVVDVTKNSSYP</sequence>
<dbReference type="RefSeq" id="WP_168553395.1">
    <property type="nucleotide sequence ID" value="NZ_JAAWWL010000002.1"/>
</dbReference>
<proteinExistence type="predicted"/>
<dbReference type="InterPro" id="IPR052557">
    <property type="entry name" value="CAP/Cytokinesis_protein"/>
</dbReference>
<dbReference type="PANTHER" id="PTHR46333">
    <property type="entry name" value="CYTOKINESIS PROTEIN 3"/>
    <property type="match status" value="1"/>
</dbReference>
<dbReference type="PANTHER" id="PTHR46333:SF2">
    <property type="entry name" value="CYTOKINESIS PROTEIN 3"/>
    <property type="match status" value="1"/>
</dbReference>
<evidence type="ECO:0000313" key="2">
    <source>
        <dbReference type="EMBL" id="NKI33255.1"/>
    </source>
</evidence>
<dbReference type="SMART" id="SM00460">
    <property type="entry name" value="TGc"/>
    <property type="match status" value="1"/>
</dbReference>
<name>A0ABX1GWJ3_9FLAO</name>
<comment type="caution">
    <text evidence="2">The sequence shown here is derived from an EMBL/GenBank/DDBJ whole genome shotgun (WGS) entry which is preliminary data.</text>
</comment>
<organism evidence="2 3">
    <name type="scientific">Croceivirga thetidis</name>
    <dbReference type="NCBI Taxonomy" id="2721623"/>
    <lineage>
        <taxon>Bacteria</taxon>
        <taxon>Pseudomonadati</taxon>
        <taxon>Bacteroidota</taxon>
        <taxon>Flavobacteriia</taxon>
        <taxon>Flavobacteriales</taxon>
        <taxon>Flavobacteriaceae</taxon>
        <taxon>Croceivirga</taxon>
    </lineage>
</organism>
<dbReference type="SUPFAM" id="SSF54001">
    <property type="entry name" value="Cysteine proteinases"/>
    <property type="match status" value="1"/>
</dbReference>
<dbReference type="Pfam" id="PF01841">
    <property type="entry name" value="Transglut_core"/>
    <property type="match status" value="1"/>
</dbReference>
<evidence type="ECO:0000313" key="3">
    <source>
        <dbReference type="Proteomes" id="UP000718451"/>
    </source>
</evidence>
<dbReference type="InterPro" id="IPR002931">
    <property type="entry name" value="Transglutaminase-like"/>
</dbReference>
<reference evidence="2 3" key="1">
    <citation type="submission" date="2020-04" db="EMBL/GenBank/DDBJ databases">
        <authorList>
            <person name="Yoon J."/>
        </authorList>
    </citation>
    <scope>NUCLEOTIDE SEQUENCE [LARGE SCALE GENOMIC DNA]</scope>
    <source>
        <strain evidence="2 3">DJ-13</strain>
    </source>
</reference>
<dbReference type="Gene3D" id="3.10.620.30">
    <property type="match status" value="1"/>
</dbReference>